<dbReference type="SUPFAM" id="SSF55785">
    <property type="entry name" value="PYP-like sensor domain (PAS domain)"/>
    <property type="match status" value="1"/>
</dbReference>
<dbReference type="Gene3D" id="3.30.565.10">
    <property type="entry name" value="Histidine kinase-like ATPase, C-terminal domain"/>
    <property type="match status" value="1"/>
</dbReference>
<evidence type="ECO:0000256" key="5">
    <source>
        <dbReference type="ARBA" id="ARBA00022679"/>
    </source>
</evidence>
<dbReference type="Gene3D" id="3.30.450.20">
    <property type="entry name" value="PAS domain"/>
    <property type="match status" value="1"/>
</dbReference>
<organism evidence="9 10">
    <name type="scientific">Actinokineospora diospyrosa</name>
    <dbReference type="NCBI Taxonomy" id="103728"/>
    <lineage>
        <taxon>Bacteria</taxon>
        <taxon>Bacillati</taxon>
        <taxon>Actinomycetota</taxon>
        <taxon>Actinomycetes</taxon>
        <taxon>Pseudonocardiales</taxon>
        <taxon>Pseudonocardiaceae</taxon>
        <taxon>Actinokineospora</taxon>
    </lineage>
</organism>
<dbReference type="Proteomes" id="UP001205185">
    <property type="component" value="Unassembled WGS sequence"/>
</dbReference>
<dbReference type="EMBL" id="JAMTCO010000021">
    <property type="protein sequence ID" value="MCP2274138.1"/>
    <property type="molecule type" value="Genomic_DNA"/>
</dbReference>
<dbReference type="PANTHER" id="PTHR43711:SF1">
    <property type="entry name" value="HISTIDINE KINASE 1"/>
    <property type="match status" value="1"/>
</dbReference>
<dbReference type="InterPro" id="IPR013656">
    <property type="entry name" value="PAS_4"/>
</dbReference>
<dbReference type="SUPFAM" id="SSF47384">
    <property type="entry name" value="Homodimeric domain of signal transducing histidine kinase"/>
    <property type="match status" value="1"/>
</dbReference>
<dbReference type="InterPro" id="IPR004358">
    <property type="entry name" value="Sig_transdc_His_kin-like_C"/>
</dbReference>
<gene>
    <name evidence="9" type="ORF">LV75_006672</name>
</gene>
<keyword evidence="4" id="KW-0597">Phosphoprotein</keyword>
<dbReference type="RefSeq" id="WP_253891400.1">
    <property type="nucleotide sequence ID" value="NZ_BAAAVB010000023.1"/>
</dbReference>
<evidence type="ECO:0000313" key="9">
    <source>
        <dbReference type="EMBL" id="MCP2274138.1"/>
    </source>
</evidence>
<dbReference type="InterPro" id="IPR003594">
    <property type="entry name" value="HATPase_dom"/>
</dbReference>
<evidence type="ECO:0000313" key="10">
    <source>
        <dbReference type="Proteomes" id="UP001205185"/>
    </source>
</evidence>
<comment type="catalytic activity">
    <reaction evidence="1">
        <text>ATP + protein L-histidine = ADP + protein N-phospho-L-histidine.</text>
        <dbReference type="EC" id="2.7.13.3"/>
    </reaction>
</comment>
<accession>A0ABT1IN83</accession>
<evidence type="ECO:0000256" key="3">
    <source>
        <dbReference type="ARBA" id="ARBA00012438"/>
    </source>
</evidence>
<feature type="domain" description="Histidine kinase" evidence="8">
    <location>
        <begin position="468"/>
        <end position="682"/>
    </location>
</feature>
<evidence type="ECO:0000256" key="6">
    <source>
        <dbReference type="ARBA" id="ARBA00022777"/>
    </source>
</evidence>
<name>A0ABT1IN83_9PSEU</name>
<dbReference type="InterPro" id="IPR050736">
    <property type="entry name" value="Sensor_HK_Regulatory"/>
</dbReference>
<dbReference type="Pfam" id="PF02518">
    <property type="entry name" value="HATPase_c"/>
    <property type="match status" value="1"/>
</dbReference>
<evidence type="ECO:0000256" key="4">
    <source>
        <dbReference type="ARBA" id="ARBA00022553"/>
    </source>
</evidence>
<evidence type="ECO:0000256" key="2">
    <source>
        <dbReference type="ARBA" id="ARBA00004236"/>
    </source>
</evidence>
<dbReference type="EC" id="2.7.13.3" evidence="3"/>
<dbReference type="PANTHER" id="PTHR43711">
    <property type="entry name" value="TWO-COMPONENT HISTIDINE KINASE"/>
    <property type="match status" value="1"/>
</dbReference>
<dbReference type="Gene3D" id="3.30.450.40">
    <property type="match status" value="2"/>
</dbReference>
<dbReference type="InterPro" id="IPR036890">
    <property type="entry name" value="HATPase_C_sf"/>
</dbReference>
<keyword evidence="7" id="KW-0902">Two-component regulatory system</keyword>
<keyword evidence="10" id="KW-1185">Reference proteome</keyword>
<dbReference type="PROSITE" id="PS50109">
    <property type="entry name" value="HIS_KIN"/>
    <property type="match status" value="1"/>
</dbReference>
<proteinExistence type="predicted"/>
<dbReference type="CDD" id="cd00082">
    <property type="entry name" value="HisKA"/>
    <property type="match status" value="1"/>
</dbReference>
<dbReference type="Pfam" id="PF01590">
    <property type="entry name" value="GAF"/>
    <property type="match status" value="1"/>
</dbReference>
<evidence type="ECO:0000256" key="1">
    <source>
        <dbReference type="ARBA" id="ARBA00000085"/>
    </source>
</evidence>
<dbReference type="InterPro" id="IPR003661">
    <property type="entry name" value="HisK_dim/P_dom"/>
</dbReference>
<dbReference type="InterPro" id="IPR036097">
    <property type="entry name" value="HisK_dim/P_sf"/>
</dbReference>
<comment type="caution">
    <text evidence="9">The sequence shown here is derived from an EMBL/GenBank/DDBJ whole genome shotgun (WGS) entry which is preliminary data.</text>
</comment>
<dbReference type="GO" id="GO:0016301">
    <property type="term" value="F:kinase activity"/>
    <property type="evidence" value="ECO:0007669"/>
    <property type="project" value="UniProtKB-KW"/>
</dbReference>
<reference evidence="9 10" key="1">
    <citation type="submission" date="2022-06" db="EMBL/GenBank/DDBJ databases">
        <title>Genomic Encyclopedia of Archaeal and Bacterial Type Strains, Phase II (KMG-II): from individual species to whole genera.</title>
        <authorList>
            <person name="Goeker M."/>
        </authorList>
    </citation>
    <scope>NUCLEOTIDE SEQUENCE [LARGE SCALE GENOMIC DNA]</scope>
    <source>
        <strain evidence="9 10">DSM 44255</strain>
    </source>
</reference>
<dbReference type="SMART" id="SM00387">
    <property type="entry name" value="HATPase_c"/>
    <property type="match status" value="1"/>
</dbReference>
<sequence>MAGAIDGAVLTGTQRLAAVRRVELAIPAHSGRADWIARLAAQAVGAPMGMLTLVGGEDVHFAGCFGIGEPLTSTRRAPLTESLCPVVVSVDSPLVVQDATGSPDYADFRTVRRGAVRAYLGVPLRDRDGRAVGALAVADTGERRWTDDELIALLRTAELAAPLLDAAEHTRSPGDFLHAVIDNMHSPVAACDQRGTLILMNQAMHQAIALPDDGRQADIYNLGAALHSGDGVRLAPGDTPLARALAGQPVRDLDVIIKPPGAPARTYLANATPIRDENHQAAGAVVVLHEVTRQRRAERFRACELRVAEALASAKTLLDAAPALAEAVAAALAWPYAQLWLVDAVADKLHLAGQWAAADLSPGASLTGPVFRGQGITGSVWADGKALWVPSVRDARHPRLCAALAVPVHGSGLVGVLTCFADTHEQDRADLTDAVQAVSSQIGRFATHRHTAGLAAQLDRTRDDFITLVGHQLRTPLTSILAYSELLLDGPTDEHTPRMLEVVHRNASTLTAVVDDLLDLAALQSGHATLCLSEVNLSTIVTAATDAARPAADTRQLRIDLDLPDELVIEADPHRLRQVVDNLVSNAVKYSRDGGTVTLRLAHRHDTAELSVADTGIGIPTEERDKLFTRFFRAGNVRHGTIPGTGLGLVITQTIVEAHHGGITLDHHDPGITVTVRLPRHHPAR</sequence>
<dbReference type="Pfam" id="PF08448">
    <property type="entry name" value="PAS_4"/>
    <property type="match status" value="1"/>
</dbReference>
<keyword evidence="5" id="KW-0808">Transferase</keyword>
<comment type="subcellular location">
    <subcellularLocation>
        <location evidence="2">Cell membrane</location>
    </subcellularLocation>
</comment>
<evidence type="ECO:0000256" key="7">
    <source>
        <dbReference type="ARBA" id="ARBA00023012"/>
    </source>
</evidence>
<dbReference type="SUPFAM" id="SSF55781">
    <property type="entry name" value="GAF domain-like"/>
    <property type="match status" value="2"/>
</dbReference>
<dbReference type="InterPro" id="IPR003018">
    <property type="entry name" value="GAF"/>
</dbReference>
<dbReference type="InterPro" id="IPR035965">
    <property type="entry name" value="PAS-like_dom_sf"/>
</dbReference>
<dbReference type="InterPro" id="IPR029016">
    <property type="entry name" value="GAF-like_dom_sf"/>
</dbReference>
<dbReference type="InterPro" id="IPR005467">
    <property type="entry name" value="His_kinase_dom"/>
</dbReference>
<dbReference type="SUPFAM" id="SSF55874">
    <property type="entry name" value="ATPase domain of HSP90 chaperone/DNA topoisomerase II/histidine kinase"/>
    <property type="match status" value="1"/>
</dbReference>
<dbReference type="SMART" id="SM00388">
    <property type="entry name" value="HisKA"/>
    <property type="match status" value="1"/>
</dbReference>
<evidence type="ECO:0000259" key="8">
    <source>
        <dbReference type="PROSITE" id="PS50109"/>
    </source>
</evidence>
<dbReference type="Pfam" id="PF00512">
    <property type="entry name" value="HisKA"/>
    <property type="match status" value="1"/>
</dbReference>
<dbReference type="PRINTS" id="PR00344">
    <property type="entry name" value="BCTRLSENSOR"/>
</dbReference>
<dbReference type="SMART" id="SM00065">
    <property type="entry name" value="GAF"/>
    <property type="match status" value="1"/>
</dbReference>
<keyword evidence="6 9" id="KW-0418">Kinase</keyword>
<protein>
    <recommendedName>
        <fullName evidence="3">histidine kinase</fullName>
        <ecNumber evidence="3">2.7.13.3</ecNumber>
    </recommendedName>
</protein>
<dbReference type="Gene3D" id="1.10.287.130">
    <property type="match status" value="1"/>
</dbReference>